<accession>A0A9P6HB38</accession>
<protein>
    <submittedName>
        <fullName evidence="1">Uncharacterized protein</fullName>
    </submittedName>
</protein>
<evidence type="ECO:0000313" key="1">
    <source>
        <dbReference type="EMBL" id="KAF9781542.1"/>
    </source>
</evidence>
<dbReference type="Proteomes" id="UP000736335">
    <property type="component" value="Unassembled WGS sequence"/>
</dbReference>
<proteinExistence type="predicted"/>
<name>A0A9P6HB38_9AGAM</name>
<reference evidence="1" key="2">
    <citation type="submission" date="2020-11" db="EMBL/GenBank/DDBJ databases">
        <authorList>
            <consortium name="DOE Joint Genome Institute"/>
            <person name="Kuo A."/>
            <person name="Miyauchi S."/>
            <person name="Kiss E."/>
            <person name="Drula E."/>
            <person name="Kohler A."/>
            <person name="Sanchez-Garcia M."/>
            <person name="Andreopoulos B."/>
            <person name="Barry K.W."/>
            <person name="Bonito G."/>
            <person name="Buee M."/>
            <person name="Carver A."/>
            <person name="Chen C."/>
            <person name="Cichocki N."/>
            <person name="Clum A."/>
            <person name="Culley D."/>
            <person name="Crous P.W."/>
            <person name="Fauchery L."/>
            <person name="Girlanda M."/>
            <person name="Hayes R."/>
            <person name="Keri Z."/>
            <person name="Labutti K."/>
            <person name="Lipzen A."/>
            <person name="Lombard V."/>
            <person name="Magnuson J."/>
            <person name="Maillard F."/>
            <person name="Morin E."/>
            <person name="Murat C."/>
            <person name="Nolan M."/>
            <person name="Ohm R."/>
            <person name="Pangilinan J."/>
            <person name="Pereira M."/>
            <person name="Perotto S."/>
            <person name="Peter M."/>
            <person name="Riley R."/>
            <person name="Sitrit Y."/>
            <person name="Stielow B."/>
            <person name="Szollosi G."/>
            <person name="Zifcakova L."/>
            <person name="Stursova M."/>
            <person name="Spatafora J.W."/>
            <person name="Tedersoo L."/>
            <person name="Vaario L.-M."/>
            <person name="Yamada A."/>
            <person name="Yan M."/>
            <person name="Wang P."/>
            <person name="Xu J."/>
            <person name="Bruns T."/>
            <person name="Baldrian P."/>
            <person name="Vilgalys R."/>
            <person name="Henrissat B."/>
            <person name="Grigoriev I.V."/>
            <person name="Hibbett D."/>
            <person name="Nagy L.G."/>
            <person name="Martin F.M."/>
        </authorList>
    </citation>
    <scope>NUCLEOTIDE SEQUENCE</scope>
    <source>
        <strain evidence="1">UH-Tt-Lm1</strain>
    </source>
</reference>
<dbReference type="EMBL" id="WIUZ02000013">
    <property type="protein sequence ID" value="KAF9781542.1"/>
    <property type="molecule type" value="Genomic_DNA"/>
</dbReference>
<organism evidence="1 2">
    <name type="scientific">Thelephora terrestris</name>
    <dbReference type="NCBI Taxonomy" id="56493"/>
    <lineage>
        <taxon>Eukaryota</taxon>
        <taxon>Fungi</taxon>
        <taxon>Dikarya</taxon>
        <taxon>Basidiomycota</taxon>
        <taxon>Agaricomycotina</taxon>
        <taxon>Agaricomycetes</taxon>
        <taxon>Thelephorales</taxon>
        <taxon>Thelephoraceae</taxon>
        <taxon>Thelephora</taxon>
    </lineage>
</organism>
<evidence type="ECO:0000313" key="2">
    <source>
        <dbReference type="Proteomes" id="UP000736335"/>
    </source>
</evidence>
<keyword evidence="2" id="KW-1185">Reference proteome</keyword>
<gene>
    <name evidence="1" type="ORF">BJ322DRAFT_229523</name>
</gene>
<reference evidence="1" key="1">
    <citation type="journal article" date="2020" name="Nat. Commun.">
        <title>Large-scale genome sequencing of mycorrhizal fungi provides insights into the early evolution of symbiotic traits.</title>
        <authorList>
            <person name="Miyauchi S."/>
            <person name="Kiss E."/>
            <person name="Kuo A."/>
            <person name="Drula E."/>
            <person name="Kohler A."/>
            <person name="Sanchez-Garcia M."/>
            <person name="Morin E."/>
            <person name="Andreopoulos B."/>
            <person name="Barry K.W."/>
            <person name="Bonito G."/>
            <person name="Buee M."/>
            <person name="Carver A."/>
            <person name="Chen C."/>
            <person name="Cichocki N."/>
            <person name="Clum A."/>
            <person name="Culley D."/>
            <person name="Crous P.W."/>
            <person name="Fauchery L."/>
            <person name="Girlanda M."/>
            <person name="Hayes R.D."/>
            <person name="Keri Z."/>
            <person name="LaButti K."/>
            <person name="Lipzen A."/>
            <person name="Lombard V."/>
            <person name="Magnuson J."/>
            <person name="Maillard F."/>
            <person name="Murat C."/>
            <person name="Nolan M."/>
            <person name="Ohm R.A."/>
            <person name="Pangilinan J."/>
            <person name="Pereira M.F."/>
            <person name="Perotto S."/>
            <person name="Peter M."/>
            <person name="Pfister S."/>
            <person name="Riley R."/>
            <person name="Sitrit Y."/>
            <person name="Stielow J.B."/>
            <person name="Szollosi G."/>
            <person name="Zifcakova L."/>
            <person name="Stursova M."/>
            <person name="Spatafora J.W."/>
            <person name="Tedersoo L."/>
            <person name="Vaario L.M."/>
            <person name="Yamada A."/>
            <person name="Yan M."/>
            <person name="Wang P."/>
            <person name="Xu J."/>
            <person name="Bruns T."/>
            <person name="Baldrian P."/>
            <person name="Vilgalys R."/>
            <person name="Dunand C."/>
            <person name="Henrissat B."/>
            <person name="Grigoriev I.V."/>
            <person name="Hibbett D."/>
            <person name="Nagy L.G."/>
            <person name="Martin F.M."/>
        </authorList>
    </citation>
    <scope>NUCLEOTIDE SEQUENCE</scope>
    <source>
        <strain evidence="1">UH-Tt-Lm1</strain>
    </source>
</reference>
<sequence>MYKGPHHMTTLIDSLGNLYSAVPRKESLRVRCGRWRKRLAARCSSKNVSGTAARAHTYNGRRITSASRATDDNSGDVWGQGWAAYFQLFLASLTMLPGVHPSSCHLASQRPSVSQFCGFLPNVAGFISPTRGLPLCSGETQGLQVPLPPPLLRIASIFRAVSCMERSITPR</sequence>
<dbReference type="AlphaFoldDB" id="A0A9P6HB38"/>
<comment type="caution">
    <text evidence="1">The sequence shown here is derived from an EMBL/GenBank/DDBJ whole genome shotgun (WGS) entry which is preliminary data.</text>
</comment>